<feature type="transmembrane region" description="Helical" evidence="7">
    <location>
        <begin position="97"/>
        <end position="118"/>
    </location>
</feature>
<dbReference type="RefSeq" id="WP_065852066.1">
    <property type="nucleotide sequence ID" value="NZ_LYPC01000014.1"/>
</dbReference>
<feature type="domain" description="ABC transmembrane type-1" evidence="8">
    <location>
        <begin position="93"/>
        <end position="311"/>
    </location>
</feature>
<dbReference type="EMBL" id="LYPC01000014">
    <property type="protein sequence ID" value="OCT15156.1"/>
    <property type="molecule type" value="Genomic_DNA"/>
</dbReference>
<feature type="transmembrane region" description="Helical" evidence="7">
    <location>
        <begin position="130"/>
        <end position="153"/>
    </location>
</feature>
<feature type="transmembrane region" description="Helical" evidence="7">
    <location>
        <begin position="297"/>
        <end position="315"/>
    </location>
</feature>
<dbReference type="PANTHER" id="PTHR43227">
    <property type="entry name" value="BLL4140 PROTEIN"/>
    <property type="match status" value="1"/>
</dbReference>
<dbReference type="Proteomes" id="UP000093309">
    <property type="component" value="Unassembled WGS sequence"/>
</dbReference>
<sequence length="325" mass="36823">MDTKAEVLYESAKAISKPGTLRKSVKTFKRYRALFLMILPGMLYLIINNYLPMFGVIIAFKNINYRKGILGSDWAGLKNFEYLFKTSDAWVITRNTVLYNGFFIVINLALAVAVAIMLNEVRNRFMSRFYQSVILLPYLISMVIVGYLALAMLNVENGFINHHILPLFGVDPISWYSESKYWPFILTLINIWKNVGYLCIIFLAAIVGIDHEYYEAATLDGANKWQQIRTITLPLLAPAITIMALLSIGRIFYSDFGLFYQVPLNSGPLQSTTDVIDTYVYRGLMTLGDIGMSSAAGLYQSVVGFILVLISNFIIRRKSPDQALF</sequence>
<accession>A0A1C1A3N1</accession>
<dbReference type="CDD" id="cd06261">
    <property type="entry name" value="TM_PBP2"/>
    <property type="match status" value="1"/>
</dbReference>
<evidence type="ECO:0000256" key="1">
    <source>
        <dbReference type="ARBA" id="ARBA00004651"/>
    </source>
</evidence>
<dbReference type="SUPFAM" id="SSF161098">
    <property type="entry name" value="MetI-like"/>
    <property type="match status" value="1"/>
</dbReference>
<dbReference type="GO" id="GO:0055085">
    <property type="term" value="P:transmembrane transport"/>
    <property type="evidence" value="ECO:0007669"/>
    <property type="project" value="InterPro"/>
</dbReference>
<dbReference type="AlphaFoldDB" id="A0A1C1A3N1"/>
<evidence type="ECO:0000313" key="10">
    <source>
        <dbReference type="Proteomes" id="UP000093309"/>
    </source>
</evidence>
<keyword evidence="4 7" id="KW-0812">Transmembrane</keyword>
<evidence type="ECO:0000313" key="9">
    <source>
        <dbReference type="EMBL" id="OCT15156.1"/>
    </source>
</evidence>
<proteinExistence type="inferred from homology"/>
<keyword evidence="6 7" id="KW-0472">Membrane</keyword>
<feature type="transmembrane region" description="Helical" evidence="7">
    <location>
        <begin position="181"/>
        <end position="209"/>
    </location>
</feature>
<feature type="transmembrane region" description="Helical" evidence="7">
    <location>
        <begin position="33"/>
        <end position="60"/>
    </location>
</feature>
<keyword evidence="5 7" id="KW-1133">Transmembrane helix</keyword>
<reference evidence="10" key="1">
    <citation type="submission" date="2016-05" db="EMBL/GenBank/DDBJ databases">
        <title>Paenibacillus oryzae. sp. nov., isolated from the rice root.</title>
        <authorList>
            <person name="Zhang J."/>
            <person name="Zhang X."/>
        </authorList>
    </citation>
    <scope>NUCLEOTIDE SEQUENCE [LARGE SCALE GENOMIC DNA]</scope>
    <source>
        <strain evidence="10">KCTC13222</strain>
    </source>
</reference>
<feature type="transmembrane region" description="Helical" evidence="7">
    <location>
        <begin position="230"/>
        <end position="253"/>
    </location>
</feature>
<evidence type="ECO:0000256" key="6">
    <source>
        <dbReference type="ARBA" id="ARBA00023136"/>
    </source>
</evidence>
<keyword evidence="10" id="KW-1185">Reference proteome</keyword>
<dbReference type="GO" id="GO:0005886">
    <property type="term" value="C:plasma membrane"/>
    <property type="evidence" value="ECO:0007669"/>
    <property type="project" value="UniProtKB-SubCell"/>
</dbReference>
<keyword evidence="3" id="KW-1003">Cell membrane</keyword>
<dbReference type="InterPro" id="IPR035906">
    <property type="entry name" value="MetI-like_sf"/>
</dbReference>
<evidence type="ECO:0000256" key="3">
    <source>
        <dbReference type="ARBA" id="ARBA00022475"/>
    </source>
</evidence>
<keyword evidence="2 7" id="KW-0813">Transport</keyword>
<comment type="subcellular location">
    <subcellularLocation>
        <location evidence="1 7">Cell membrane</location>
        <topology evidence="1 7">Multi-pass membrane protein</topology>
    </subcellularLocation>
</comment>
<dbReference type="Pfam" id="PF00528">
    <property type="entry name" value="BPD_transp_1"/>
    <property type="match status" value="1"/>
</dbReference>
<evidence type="ECO:0000256" key="5">
    <source>
        <dbReference type="ARBA" id="ARBA00022989"/>
    </source>
</evidence>
<evidence type="ECO:0000259" key="8">
    <source>
        <dbReference type="PROSITE" id="PS50928"/>
    </source>
</evidence>
<dbReference type="InterPro" id="IPR000515">
    <property type="entry name" value="MetI-like"/>
</dbReference>
<comment type="caution">
    <text evidence="9">The sequence shown here is derived from an EMBL/GenBank/DDBJ whole genome shotgun (WGS) entry which is preliminary data.</text>
</comment>
<comment type="similarity">
    <text evidence="7">Belongs to the binding-protein-dependent transport system permease family.</text>
</comment>
<dbReference type="STRING" id="512399.A8709_13700"/>
<dbReference type="PANTHER" id="PTHR43227:SF11">
    <property type="entry name" value="BLL4140 PROTEIN"/>
    <property type="match status" value="1"/>
</dbReference>
<name>A0A1C1A3N1_9BACL</name>
<dbReference type="Gene3D" id="1.10.3720.10">
    <property type="entry name" value="MetI-like"/>
    <property type="match status" value="1"/>
</dbReference>
<evidence type="ECO:0000256" key="7">
    <source>
        <dbReference type="RuleBase" id="RU363032"/>
    </source>
</evidence>
<gene>
    <name evidence="9" type="ORF">A8709_13700</name>
</gene>
<protein>
    <submittedName>
        <fullName evidence="9">Sugar ABC transporter permease</fullName>
    </submittedName>
</protein>
<organism evidence="9 10">
    <name type="scientific">Paenibacillus pectinilyticus</name>
    <dbReference type="NCBI Taxonomy" id="512399"/>
    <lineage>
        <taxon>Bacteria</taxon>
        <taxon>Bacillati</taxon>
        <taxon>Bacillota</taxon>
        <taxon>Bacilli</taxon>
        <taxon>Bacillales</taxon>
        <taxon>Paenibacillaceae</taxon>
        <taxon>Paenibacillus</taxon>
    </lineage>
</organism>
<dbReference type="InterPro" id="IPR050809">
    <property type="entry name" value="UgpAE/MalFG_permease"/>
</dbReference>
<evidence type="ECO:0000256" key="2">
    <source>
        <dbReference type="ARBA" id="ARBA00022448"/>
    </source>
</evidence>
<evidence type="ECO:0000256" key="4">
    <source>
        <dbReference type="ARBA" id="ARBA00022692"/>
    </source>
</evidence>
<dbReference type="PROSITE" id="PS50928">
    <property type="entry name" value="ABC_TM1"/>
    <property type="match status" value="1"/>
</dbReference>